<dbReference type="OrthoDB" id="2985276at2"/>
<gene>
    <name evidence="4" type="ORF">CCE28_11110</name>
</gene>
<comment type="caution">
    <text evidence="4">The sequence shown here is derived from an EMBL/GenBank/DDBJ whole genome shotgun (WGS) entry which is preliminary data.</text>
</comment>
<feature type="chain" id="PRO_5012017889" description="SLH domain-containing protein" evidence="2">
    <location>
        <begin position="24"/>
        <end position="352"/>
    </location>
</feature>
<reference evidence="4 5" key="1">
    <citation type="submission" date="2017-06" db="EMBL/GenBank/DDBJ databases">
        <title>Draft genome sequence of anaerobic fermentative bacterium Anaeromicrobium sediminis DY2726D isolated from West Pacific Ocean sediments.</title>
        <authorList>
            <person name="Zeng X."/>
        </authorList>
    </citation>
    <scope>NUCLEOTIDE SEQUENCE [LARGE SCALE GENOMIC DNA]</scope>
    <source>
        <strain evidence="4 5">DY2726D</strain>
    </source>
</reference>
<feature type="domain" description="SLH" evidence="3">
    <location>
        <begin position="230"/>
        <end position="290"/>
    </location>
</feature>
<dbReference type="InterPro" id="IPR001119">
    <property type="entry name" value="SLH_dom"/>
</dbReference>
<keyword evidence="2" id="KW-0732">Signal</keyword>
<evidence type="ECO:0000256" key="2">
    <source>
        <dbReference type="SAM" id="SignalP"/>
    </source>
</evidence>
<evidence type="ECO:0000313" key="4">
    <source>
        <dbReference type="EMBL" id="PAB59397.1"/>
    </source>
</evidence>
<organism evidence="4 5">
    <name type="scientific">Anaeromicrobium sediminis</name>
    <dbReference type="NCBI Taxonomy" id="1478221"/>
    <lineage>
        <taxon>Bacteria</taxon>
        <taxon>Bacillati</taxon>
        <taxon>Bacillota</taxon>
        <taxon>Clostridia</taxon>
        <taxon>Peptostreptococcales</taxon>
        <taxon>Thermotaleaceae</taxon>
        <taxon>Anaeromicrobium</taxon>
    </lineage>
</organism>
<protein>
    <recommendedName>
        <fullName evidence="3">SLH domain-containing protein</fullName>
    </recommendedName>
</protein>
<accession>A0A267MIX2</accession>
<dbReference type="PANTHER" id="PTHR43308:SF5">
    <property type="entry name" value="S-LAYER PROTEIN _ PEPTIDOGLYCAN ENDO-BETA-N-ACETYLGLUCOSAMINIDASE"/>
    <property type="match status" value="1"/>
</dbReference>
<dbReference type="Proteomes" id="UP000216024">
    <property type="component" value="Unassembled WGS sequence"/>
</dbReference>
<proteinExistence type="predicted"/>
<dbReference type="Pfam" id="PF00395">
    <property type="entry name" value="SLH"/>
    <property type="match status" value="3"/>
</dbReference>
<dbReference type="AlphaFoldDB" id="A0A267MIX2"/>
<evidence type="ECO:0000313" key="5">
    <source>
        <dbReference type="Proteomes" id="UP000216024"/>
    </source>
</evidence>
<evidence type="ECO:0000256" key="1">
    <source>
        <dbReference type="ARBA" id="ARBA00022737"/>
    </source>
</evidence>
<feature type="domain" description="SLH" evidence="3">
    <location>
        <begin position="292"/>
        <end position="352"/>
    </location>
</feature>
<dbReference type="PROSITE" id="PS51272">
    <property type="entry name" value="SLH"/>
    <property type="match status" value="3"/>
</dbReference>
<dbReference type="RefSeq" id="WP_095133777.1">
    <property type="nucleotide sequence ID" value="NZ_NIBG01000008.1"/>
</dbReference>
<dbReference type="EMBL" id="NIBG01000008">
    <property type="protein sequence ID" value="PAB59397.1"/>
    <property type="molecule type" value="Genomic_DNA"/>
</dbReference>
<feature type="signal peptide" evidence="2">
    <location>
        <begin position="1"/>
        <end position="23"/>
    </location>
</feature>
<keyword evidence="1" id="KW-0677">Repeat</keyword>
<sequence length="352" mass="39681">MKKLFILTIICTSLLVNPLSIYAGDTTDVSASVITDLIEKAINSSDDKEDTIEKVKDVYFKDDRGIRDLKTSVSIELTEDRVEKLNDMGVEVKDVMDGIDSLKDWSYEERIKLVDYVADGKLDDAADLIVNGGENETTIETGPSGGGVTPEEKVAQESVEEAQKEELKHKFNDIEGHWAEESIAFMTNMGIVSGLDEETFNPNGQVTRAEMATLMVKILDIDINTLAYIPFEDVQTNDWYYKYVRSAYNNKIISGMNEKSFNPEGNITREQMITMAINTLKDNDIDISEVVLDEYKDSSNISSWAVEFIKKGKKLGIIRENENLNPQEIISRAEAVWILDKVYKIKNQNKGE</sequence>
<name>A0A267MIX2_9FIRM</name>
<dbReference type="InterPro" id="IPR051465">
    <property type="entry name" value="Cell_Envelope_Struct_Comp"/>
</dbReference>
<dbReference type="PANTHER" id="PTHR43308">
    <property type="entry name" value="OUTER MEMBRANE PROTEIN ALPHA-RELATED"/>
    <property type="match status" value="1"/>
</dbReference>
<evidence type="ECO:0000259" key="3">
    <source>
        <dbReference type="PROSITE" id="PS51272"/>
    </source>
</evidence>
<keyword evidence="5" id="KW-1185">Reference proteome</keyword>
<feature type="domain" description="SLH" evidence="3">
    <location>
        <begin position="166"/>
        <end position="229"/>
    </location>
</feature>